<feature type="region of interest" description="Disordered" evidence="1">
    <location>
        <begin position="81"/>
        <end position="171"/>
    </location>
</feature>
<dbReference type="Proteomes" id="UP001216150">
    <property type="component" value="Unassembled WGS sequence"/>
</dbReference>
<reference evidence="2 3" key="1">
    <citation type="journal article" date="2023" name="IMA Fungus">
        <title>Comparative genomic study of the Penicillium genus elucidates a diverse pangenome and 15 lateral gene transfer events.</title>
        <authorList>
            <person name="Petersen C."/>
            <person name="Sorensen T."/>
            <person name="Nielsen M.R."/>
            <person name="Sondergaard T.E."/>
            <person name="Sorensen J.L."/>
            <person name="Fitzpatrick D.A."/>
            <person name="Frisvad J.C."/>
            <person name="Nielsen K.L."/>
        </authorList>
    </citation>
    <scope>NUCLEOTIDE SEQUENCE [LARGE SCALE GENOMIC DNA]</scope>
    <source>
        <strain evidence="2 3">IBT 29057</strain>
    </source>
</reference>
<feature type="compositionally biased region" description="Low complexity" evidence="1">
    <location>
        <begin position="82"/>
        <end position="98"/>
    </location>
</feature>
<dbReference type="PANTHER" id="PTHR42039:SF1">
    <property type="entry name" value="PUTATIVE (AFU_ORTHOLOGUE AFUA_3G02940)-RELATED"/>
    <property type="match status" value="1"/>
</dbReference>
<dbReference type="GO" id="GO:0019863">
    <property type="term" value="F:IgE binding"/>
    <property type="evidence" value="ECO:0007669"/>
    <property type="project" value="InterPro"/>
</dbReference>
<protein>
    <submittedName>
        <fullName evidence="2">Allergen</fullName>
    </submittedName>
</protein>
<gene>
    <name evidence="2" type="ORF">N7450_004989</name>
</gene>
<dbReference type="AlphaFoldDB" id="A0AAD6GVQ9"/>
<evidence type="ECO:0000256" key="1">
    <source>
        <dbReference type="SAM" id="MobiDB-lite"/>
    </source>
</evidence>
<organism evidence="2 3">
    <name type="scientific">Penicillium hetheringtonii</name>
    <dbReference type="NCBI Taxonomy" id="911720"/>
    <lineage>
        <taxon>Eukaryota</taxon>
        <taxon>Fungi</taxon>
        <taxon>Dikarya</taxon>
        <taxon>Ascomycota</taxon>
        <taxon>Pezizomycotina</taxon>
        <taxon>Eurotiomycetes</taxon>
        <taxon>Eurotiomycetidae</taxon>
        <taxon>Eurotiales</taxon>
        <taxon>Aspergillaceae</taxon>
        <taxon>Penicillium</taxon>
    </lineage>
</organism>
<dbReference type="Pfam" id="PF25312">
    <property type="entry name" value="Allergen_Asp_f_4"/>
    <property type="match status" value="1"/>
</dbReference>
<evidence type="ECO:0000313" key="2">
    <source>
        <dbReference type="EMBL" id="KAJ5591017.1"/>
    </source>
</evidence>
<feature type="compositionally biased region" description="Gly residues" evidence="1">
    <location>
        <begin position="124"/>
        <end position="137"/>
    </location>
</feature>
<dbReference type="InterPro" id="IPR038903">
    <property type="entry name" value="Allergen_Asp_f_4"/>
</dbReference>
<keyword evidence="3" id="KW-1185">Reference proteome</keyword>
<feature type="compositionally biased region" description="Low complexity" evidence="1">
    <location>
        <begin position="39"/>
        <end position="51"/>
    </location>
</feature>
<feature type="region of interest" description="Disordered" evidence="1">
    <location>
        <begin position="22"/>
        <end position="56"/>
    </location>
</feature>
<dbReference type="EMBL" id="JAQJAC010000003">
    <property type="protein sequence ID" value="KAJ5591017.1"/>
    <property type="molecule type" value="Genomic_DNA"/>
</dbReference>
<name>A0AAD6GVQ9_9EURO</name>
<accession>A0AAD6GVQ9</accession>
<evidence type="ECO:0000313" key="3">
    <source>
        <dbReference type="Proteomes" id="UP001216150"/>
    </source>
</evidence>
<feature type="compositionally biased region" description="Basic residues" evidence="1">
    <location>
        <begin position="22"/>
        <end position="31"/>
    </location>
</feature>
<proteinExistence type="predicted"/>
<dbReference type="GO" id="GO:0005576">
    <property type="term" value="C:extracellular region"/>
    <property type="evidence" value="ECO:0007669"/>
    <property type="project" value="InterPro"/>
</dbReference>
<comment type="caution">
    <text evidence="2">The sequence shown here is derived from an EMBL/GenBank/DDBJ whole genome shotgun (WGS) entry which is preliminary data.</text>
</comment>
<dbReference type="PANTHER" id="PTHR42039">
    <property type="entry name" value="PUTATIVE (AFU_ORTHOLOGUE AFUA_3G02940)-RELATED"/>
    <property type="match status" value="1"/>
</dbReference>
<sequence length="363" mass="37777">MHFKNAAILATALTAGSAVARLHGHERRHAHPKLDLEEAPAAPATTEPPTADVEKRGEMVYATIDGVLQSWINNWFGEVSESTSTSTSTSTSSSTTATPVPEFTAYPSNVESTVSAGPAATGSSGSGSSGSGSGSGSGSSASGNWHATPANGEFSRKGFGATTAPKNTGNLDWDYVGNVGSPWGSNIIEIDESEASQYKHVVRFEGSNEKPWTVIFWNTYGPNGKMDGFWSPNKALSFELDANEVKYVAIDDNSQGGWAAAPGEIPTNSVGQWAATWGEFDMSSSKNDGGSGWDVSCIIPQLGGLDIQGMRICDHTGNMCSAIGKGLLGLINAYTSADQGNPSKAVSKSAGPVRLVVNLDYAA</sequence>